<evidence type="ECO:0000256" key="1">
    <source>
        <dbReference type="ARBA" id="ARBA00004304"/>
    </source>
</evidence>
<keyword evidence="4" id="KW-0809">Transit peptide</keyword>
<dbReference type="GO" id="GO:0005744">
    <property type="term" value="C:TIM23 mitochondrial import inner membrane translocase complex"/>
    <property type="evidence" value="ECO:0007669"/>
    <property type="project" value="UniProtKB-UniRule"/>
</dbReference>
<comment type="subunit">
    <text evidence="8">Component of the TIM23 complex.</text>
</comment>
<dbReference type="GeneID" id="136817751"/>
<reference evidence="9" key="1">
    <citation type="submission" date="2021-01" db="UniProtKB">
        <authorList>
            <consortium name="EnsemblMetazoa"/>
        </authorList>
    </citation>
    <scope>IDENTIFICATION</scope>
</reference>
<keyword evidence="7 8" id="KW-0472">Membrane</keyword>
<organism evidence="9 10">
    <name type="scientific">Clytia hemisphaerica</name>
    <dbReference type="NCBI Taxonomy" id="252671"/>
    <lineage>
        <taxon>Eukaryota</taxon>
        <taxon>Metazoa</taxon>
        <taxon>Cnidaria</taxon>
        <taxon>Hydrozoa</taxon>
        <taxon>Hydroidolina</taxon>
        <taxon>Leptothecata</taxon>
        <taxon>Obeliida</taxon>
        <taxon>Clytiidae</taxon>
        <taxon>Clytia</taxon>
    </lineage>
</organism>
<protein>
    <recommendedName>
        <fullName evidence="8">Mitochondrial import inner membrane translocase subunit Tim21</fullName>
    </recommendedName>
</protein>
<evidence type="ECO:0000256" key="3">
    <source>
        <dbReference type="ARBA" id="ARBA00022692"/>
    </source>
</evidence>
<dbReference type="Proteomes" id="UP000594262">
    <property type="component" value="Unplaced"/>
</dbReference>
<comment type="subcellular location">
    <subcellularLocation>
        <location evidence="8">Mitochondrion inner membrane</location>
        <topology evidence="8">Single-pass membrane protein</topology>
    </subcellularLocation>
    <subcellularLocation>
        <location evidence="1">Mitochondrion membrane</location>
        <topology evidence="1">Single-pass membrane protein</topology>
    </subcellularLocation>
</comment>
<dbReference type="InterPro" id="IPR013261">
    <property type="entry name" value="Tim21"/>
</dbReference>
<evidence type="ECO:0000256" key="8">
    <source>
        <dbReference type="RuleBase" id="RU367142"/>
    </source>
</evidence>
<name>A0A7M5V8B7_9CNID</name>
<evidence type="ECO:0000313" key="10">
    <source>
        <dbReference type="Proteomes" id="UP000594262"/>
    </source>
</evidence>
<evidence type="ECO:0000256" key="6">
    <source>
        <dbReference type="ARBA" id="ARBA00023128"/>
    </source>
</evidence>
<keyword evidence="10" id="KW-1185">Reference proteome</keyword>
<keyword evidence="6 8" id="KW-0496">Mitochondrion</keyword>
<proteinExistence type="inferred from homology"/>
<keyword evidence="3 8" id="KW-0812">Transmembrane</keyword>
<dbReference type="PANTHER" id="PTHR13032">
    <property type="entry name" value="MITOCHONDRIAL IMPORT INNER MEMBRANE TRANSLOCASE SUBUNIT TIM21"/>
    <property type="match status" value="1"/>
</dbReference>
<dbReference type="InterPro" id="IPR038552">
    <property type="entry name" value="Tim21_IMS_sf"/>
</dbReference>
<dbReference type="AlphaFoldDB" id="A0A7M5V8B7"/>
<feature type="transmembrane region" description="Helical" evidence="8">
    <location>
        <begin position="70"/>
        <end position="91"/>
    </location>
</feature>
<comment type="function">
    <text evidence="8">Essential component of the TIM23 complex, a complex that mediates the translocation of transit peptide-containing proteins across the mitochondrial inner membrane.</text>
</comment>
<evidence type="ECO:0000256" key="2">
    <source>
        <dbReference type="ARBA" id="ARBA00010867"/>
    </source>
</evidence>
<evidence type="ECO:0000256" key="5">
    <source>
        <dbReference type="ARBA" id="ARBA00022989"/>
    </source>
</evidence>
<keyword evidence="8" id="KW-0999">Mitochondrion inner membrane</keyword>
<dbReference type="RefSeq" id="XP_066930168.1">
    <property type="nucleotide sequence ID" value="XM_067074067.1"/>
</dbReference>
<dbReference type="OrthoDB" id="436405at2759"/>
<dbReference type="Gene3D" id="3.10.450.320">
    <property type="entry name" value="Mitochondrial import inner membrane translocase subunit Tim21"/>
    <property type="match status" value="1"/>
</dbReference>
<keyword evidence="8" id="KW-0813">Transport</keyword>
<evidence type="ECO:0000313" key="9">
    <source>
        <dbReference type="EnsemblMetazoa" id="CLYHEMP011563.1"/>
    </source>
</evidence>
<sequence>MTCINRTLLACRFCTQLRKPTVLPSSCIAIQRYLTTSKIQFDQHQISENVKPEAGALSTGQKVKQAGKDASYMGIMLLGFGVTGTLIWYVVDELMFGFSANSVYSKALKLVKDDDRIQYEIGDNLKGYGEETSRGRRRHVTSQEFVVDGVNHMRVRFYLSGSNRKATVHCEAVETSRGKFDFRYIFVEMQGFPPSEPVIVVDNR</sequence>
<keyword evidence="5 8" id="KW-1133">Transmembrane helix</keyword>
<keyword evidence="8" id="KW-0811">Translocation</keyword>
<evidence type="ECO:0000256" key="7">
    <source>
        <dbReference type="ARBA" id="ARBA00023136"/>
    </source>
</evidence>
<accession>A0A7M5V8B7</accession>
<evidence type="ECO:0000256" key="4">
    <source>
        <dbReference type="ARBA" id="ARBA00022946"/>
    </source>
</evidence>
<dbReference type="Pfam" id="PF08294">
    <property type="entry name" value="TIM21"/>
    <property type="match status" value="1"/>
</dbReference>
<keyword evidence="8" id="KW-0653">Protein transport</keyword>
<dbReference type="GO" id="GO:0030150">
    <property type="term" value="P:protein import into mitochondrial matrix"/>
    <property type="evidence" value="ECO:0007669"/>
    <property type="project" value="UniProtKB-UniRule"/>
</dbReference>
<dbReference type="EnsemblMetazoa" id="CLYHEMT011563.1">
    <property type="protein sequence ID" value="CLYHEMP011563.1"/>
    <property type="gene ID" value="CLYHEMG011563"/>
</dbReference>
<comment type="similarity">
    <text evidence="2 8">Belongs to the TIM21 family.</text>
</comment>
<dbReference type="PANTHER" id="PTHR13032:SF6">
    <property type="entry name" value="MITOCHONDRIAL IMPORT INNER MEMBRANE TRANSLOCASE SUBUNIT TIM21"/>
    <property type="match status" value="1"/>
</dbReference>